<evidence type="ECO:0000256" key="8">
    <source>
        <dbReference type="ARBA" id="ARBA00034546"/>
    </source>
</evidence>
<sequence>MFNTIIKTCSVRASRELLRNGLIRNISKSSSTSHTDNRRENTEQSKYSCSKWSRLRRHFNNRALSTVNATIAPKIKSSWVSKEESRDFMAVFPDLVRDLTDVPEYVDIPEVTKRFAKVLQYNVPCGKKTRGLTTVATYKLIEDPSKLSDQNIRLAQILGWCVEMLHGSFLINDDIMDASKTRRGATCWYLVDGVGMQAINDALLLENGVYALLKKHFSDHYCYVPTMELFHEVIMKTSMGQSLDILCTVDQVPQLDYFTMNRYNAIVKYKTGFYSFQLPVSLALYLAGRYDPELHRQATTILLEMGHFYQVQDDFLDCFGDSEVTGKKGTDIEEGKCSWLVVLALQRATPEQKKVLQLNYGRRDPKCVETVRNLYEDLGLPNTYAIYEEESYNLIRTNIQQVSAGLPHKLFYKFLESIYRRDS</sequence>
<gene>
    <name evidence="11" type="ORF">RN001_001390</name>
</gene>
<evidence type="ECO:0000256" key="9">
    <source>
        <dbReference type="RuleBase" id="RU004466"/>
    </source>
</evidence>
<evidence type="ECO:0000313" key="11">
    <source>
        <dbReference type="EMBL" id="KAK4885119.1"/>
    </source>
</evidence>
<evidence type="ECO:0000313" key="12">
    <source>
        <dbReference type="Proteomes" id="UP001353858"/>
    </source>
</evidence>
<evidence type="ECO:0000256" key="2">
    <source>
        <dbReference type="ARBA" id="ARBA00006706"/>
    </source>
</evidence>
<evidence type="ECO:0000256" key="1">
    <source>
        <dbReference type="ARBA" id="ARBA00001946"/>
    </source>
</evidence>
<dbReference type="PANTHER" id="PTHR11525:SF0">
    <property type="entry name" value="FARNESYL PYROPHOSPHATE SYNTHASE"/>
    <property type="match status" value="1"/>
</dbReference>
<keyword evidence="5" id="KW-0460">Magnesium</keyword>
<dbReference type="Pfam" id="PF00348">
    <property type="entry name" value="polyprenyl_synt"/>
    <property type="match status" value="1"/>
</dbReference>
<dbReference type="Gene3D" id="1.10.600.10">
    <property type="entry name" value="Farnesyl Diphosphate Synthase"/>
    <property type="match status" value="1"/>
</dbReference>
<proteinExistence type="inferred from homology"/>
<dbReference type="SUPFAM" id="SSF48576">
    <property type="entry name" value="Terpenoid synthases"/>
    <property type="match status" value="1"/>
</dbReference>
<name>A0AAN7SL73_9COLE</name>
<dbReference type="Proteomes" id="UP001353858">
    <property type="component" value="Unassembled WGS sequence"/>
</dbReference>
<dbReference type="SFLD" id="SFLDS00005">
    <property type="entry name" value="Isoprenoid_Synthase_Type_I"/>
    <property type="match status" value="1"/>
</dbReference>
<reference evidence="12" key="1">
    <citation type="submission" date="2023-01" db="EMBL/GenBank/DDBJ databases">
        <title>Key to firefly adult light organ development and bioluminescence: homeobox transcription factors regulate luciferase expression and transportation to peroxisome.</title>
        <authorList>
            <person name="Fu X."/>
        </authorList>
    </citation>
    <scope>NUCLEOTIDE SEQUENCE [LARGE SCALE GENOMIC DNA]</scope>
</reference>
<evidence type="ECO:0000256" key="6">
    <source>
        <dbReference type="ARBA" id="ARBA00023229"/>
    </source>
</evidence>
<dbReference type="InterPro" id="IPR033749">
    <property type="entry name" value="Polyprenyl_synt_CS"/>
</dbReference>
<dbReference type="PANTHER" id="PTHR11525">
    <property type="entry name" value="FARNESYL-PYROPHOSPHATE SYNTHETASE"/>
    <property type="match status" value="1"/>
</dbReference>
<comment type="pathway">
    <text evidence="7">Pheromone biosynthesis.</text>
</comment>
<dbReference type="PROSITE" id="PS00444">
    <property type="entry name" value="POLYPRENYL_SYNTHASE_2"/>
    <property type="match status" value="1"/>
</dbReference>
<comment type="caution">
    <text evidence="11">The sequence shown here is derived from an EMBL/GenBank/DDBJ whole genome shotgun (WGS) entry which is preliminary data.</text>
</comment>
<dbReference type="GO" id="GO:0045337">
    <property type="term" value="P:farnesyl diphosphate biosynthetic process"/>
    <property type="evidence" value="ECO:0007669"/>
    <property type="project" value="TreeGrafter"/>
</dbReference>
<keyword evidence="4" id="KW-0479">Metal-binding</keyword>
<keyword evidence="12" id="KW-1185">Reference proteome</keyword>
<dbReference type="GO" id="GO:0042811">
    <property type="term" value="P:pheromone biosynthetic process"/>
    <property type="evidence" value="ECO:0007669"/>
    <property type="project" value="UniProtKB-ARBA"/>
</dbReference>
<comment type="similarity">
    <text evidence="2 9">Belongs to the FPP/GGPP synthase family.</text>
</comment>
<dbReference type="GO" id="GO:0046872">
    <property type="term" value="F:metal ion binding"/>
    <property type="evidence" value="ECO:0007669"/>
    <property type="project" value="UniProtKB-KW"/>
</dbReference>
<comment type="cofactor">
    <cofactor evidence="1">
        <name>Mg(2+)</name>
        <dbReference type="ChEBI" id="CHEBI:18420"/>
    </cofactor>
</comment>
<dbReference type="SFLD" id="SFLDG01017">
    <property type="entry name" value="Polyprenyl_Transferase_Like"/>
    <property type="match status" value="1"/>
</dbReference>
<evidence type="ECO:0000256" key="10">
    <source>
        <dbReference type="SAM" id="MobiDB-lite"/>
    </source>
</evidence>
<organism evidence="11 12">
    <name type="scientific">Aquatica leii</name>
    <dbReference type="NCBI Taxonomy" id="1421715"/>
    <lineage>
        <taxon>Eukaryota</taxon>
        <taxon>Metazoa</taxon>
        <taxon>Ecdysozoa</taxon>
        <taxon>Arthropoda</taxon>
        <taxon>Hexapoda</taxon>
        <taxon>Insecta</taxon>
        <taxon>Pterygota</taxon>
        <taxon>Neoptera</taxon>
        <taxon>Endopterygota</taxon>
        <taxon>Coleoptera</taxon>
        <taxon>Polyphaga</taxon>
        <taxon>Elateriformia</taxon>
        <taxon>Elateroidea</taxon>
        <taxon>Lampyridae</taxon>
        <taxon>Luciolinae</taxon>
        <taxon>Aquatica</taxon>
    </lineage>
</organism>
<dbReference type="InterPro" id="IPR008949">
    <property type="entry name" value="Isoprenoid_synthase_dom_sf"/>
</dbReference>
<dbReference type="EMBL" id="JARPUR010000001">
    <property type="protein sequence ID" value="KAK4885119.1"/>
    <property type="molecule type" value="Genomic_DNA"/>
</dbReference>
<keyword evidence="3 9" id="KW-0808">Transferase</keyword>
<dbReference type="GO" id="GO:0004337">
    <property type="term" value="F:(2E,6E)-farnesyl diphosphate synthase activity"/>
    <property type="evidence" value="ECO:0007669"/>
    <property type="project" value="TreeGrafter"/>
</dbReference>
<evidence type="ECO:0000256" key="4">
    <source>
        <dbReference type="ARBA" id="ARBA00022723"/>
    </source>
</evidence>
<accession>A0AAN7SL73</accession>
<dbReference type="GO" id="GO:0004161">
    <property type="term" value="F:dimethylallyltranstransferase activity"/>
    <property type="evidence" value="ECO:0007669"/>
    <property type="project" value="TreeGrafter"/>
</dbReference>
<evidence type="ECO:0000256" key="7">
    <source>
        <dbReference type="ARBA" id="ARBA00033740"/>
    </source>
</evidence>
<protein>
    <recommendedName>
        <fullName evidence="8">Farnesyl pyrophosphate synthase</fullName>
    </recommendedName>
</protein>
<dbReference type="GO" id="GO:0005737">
    <property type="term" value="C:cytoplasm"/>
    <property type="evidence" value="ECO:0007669"/>
    <property type="project" value="TreeGrafter"/>
</dbReference>
<evidence type="ECO:0000256" key="3">
    <source>
        <dbReference type="ARBA" id="ARBA00022679"/>
    </source>
</evidence>
<dbReference type="InterPro" id="IPR000092">
    <property type="entry name" value="Polyprenyl_synt"/>
</dbReference>
<dbReference type="FunFam" id="1.10.600.10:FF:000021">
    <property type="entry name" value="Farnesyl pyrophosphate synthase"/>
    <property type="match status" value="1"/>
</dbReference>
<evidence type="ECO:0000256" key="5">
    <source>
        <dbReference type="ARBA" id="ARBA00022842"/>
    </source>
</evidence>
<keyword evidence="6" id="KW-0414">Isoprene biosynthesis</keyword>
<dbReference type="CDD" id="cd00685">
    <property type="entry name" value="Trans_IPPS_HT"/>
    <property type="match status" value="1"/>
</dbReference>
<dbReference type="PROSITE" id="PS00723">
    <property type="entry name" value="POLYPRENYL_SYNTHASE_1"/>
    <property type="match status" value="1"/>
</dbReference>
<dbReference type="InterPro" id="IPR039702">
    <property type="entry name" value="FPS1-like"/>
</dbReference>
<dbReference type="AlphaFoldDB" id="A0AAN7SL73"/>
<feature type="region of interest" description="Disordered" evidence="10">
    <location>
        <begin position="28"/>
        <end position="47"/>
    </location>
</feature>